<feature type="transmembrane region" description="Helical" evidence="2">
    <location>
        <begin position="115"/>
        <end position="135"/>
    </location>
</feature>
<feature type="region of interest" description="Disordered" evidence="1">
    <location>
        <begin position="48"/>
        <end position="78"/>
    </location>
</feature>
<dbReference type="EMBL" id="JAUEPU010000045">
    <property type="protein sequence ID" value="KAK0486821.1"/>
    <property type="molecule type" value="Genomic_DNA"/>
</dbReference>
<comment type="caution">
    <text evidence="3">The sequence shown here is derived from an EMBL/GenBank/DDBJ whole genome shotgun (WGS) entry which is preliminary data.</text>
</comment>
<keyword evidence="4" id="KW-1185">Reference proteome</keyword>
<keyword evidence="2" id="KW-0812">Transmembrane</keyword>
<protein>
    <submittedName>
        <fullName evidence="3">Uncharacterized protein</fullName>
    </submittedName>
</protein>
<proteinExistence type="predicted"/>
<reference evidence="3" key="1">
    <citation type="submission" date="2023-06" db="EMBL/GenBank/DDBJ databases">
        <authorList>
            <consortium name="Lawrence Berkeley National Laboratory"/>
            <person name="Ahrendt S."/>
            <person name="Sahu N."/>
            <person name="Indic B."/>
            <person name="Wong-Bajracharya J."/>
            <person name="Merenyi Z."/>
            <person name="Ke H.-M."/>
            <person name="Monk M."/>
            <person name="Kocsube S."/>
            <person name="Drula E."/>
            <person name="Lipzen A."/>
            <person name="Balint B."/>
            <person name="Henrissat B."/>
            <person name="Andreopoulos B."/>
            <person name="Martin F.M."/>
            <person name="Harder C.B."/>
            <person name="Rigling D."/>
            <person name="Ford K.L."/>
            <person name="Foster G.D."/>
            <person name="Pangilinan J."/>
            <person name="Papanicolaou A."/>
            <person name="Barry K."/>
            <person name="LaButti K."/>
            <person name="Viragh M."/>
            <person name="Koriabine M."/>
            <person name="Yan M."/>
            <person name="Riley R."/>
            <person name="Champramary S."/>
            <person name="Plett K.L."/>
            <person name="Tsai I.J."/>
            <person name="Slot J."/>
            <person name="Sipos G."/>
            <person name="Plett J."/>
            <person name="Nagy L.G."/>
            <person name="Grigoriev I.V."/>
        </authorList>
    </citation>
    <scope>NUCLEOTIDE SEQUENCE</scope>
    <source>
        <strain evidence="3">HWK02</strain>
    </source>
</reference>
<evidence type="ECO:0000256" key="2">
    <source>
        <dbReference type="SAM" id="Phobius"/>
    </source>
</evidence>
<name>A0AA39TFY0_9AGAR</name>
<organism evidence="3 4">
    <name type="scientific">Armillaria luteobubalina</name>
    <dbReference type="NCBI Taxonomy" id="153913"/>
    <lineage>
        <taxon>Eukaryota</taxon>
        <taxon>Fungi</taxon>
        <taxon>Dikarya</taxon>
        <taxon>Basidiomycota</taxon>
        <taxon>Agaricomycotina</taxon>
        <taxon>Agaricomycetes</taxon>
        <taxon>Agaricomycetidae</taxon>
        <taxon>Agaricales</taxon>
        <taxon>Marasmiineae</taxon>
        <taxon>Physalacriaceae</taxon>
        <taxon>Armillaria</taxon>
    </lineage>
</organism>
<dbReference type="Proteomes" id="UP001175228">
    <property type="component" value="Unassembled WGS sequence"/>
</dbReference>
<gene>
    <name evidence="3" type="ORF">EDD18DRAFT_1360487</name>
</gene>
<keyword evidence="2" id="KW-1133">Transmembrane helix</keyword>
<dbReference type="AlphaFoldDB" id="A0AA39TFY0"/>
<evidence type="ECO:0000313" key="3">
    <source>
        <dbReference type="EMBL" id="KAK0486821.1"/>
    </source>
</evidence>
<evidence type="ECO:0000256" key="1">
    <source>
        <dbReference type="SAM" id="MobiDB-lite"/>
    </source>
</evidence>
<evidence type="ECO:0000313" key="4">
    <source>
        <dbReference type="Proteomes" id="UP001175228"/>
    </source>
</evidence>
<accession>A0AA39TFY0</accession>
<sequence length="154" mass="16357">MALNRHDDPGPVFVTVVMLPRQSLGSSNAQTTSIPTVLSNLESSLNVYPSDSESTSTQESAVSLTERSTGGTSPSATHYSQAFSTKVIASAITSSSPSKTPSYTSHPPQHTATRIGAALGTIVFFLLLSLGGFLLRRWRNTQSSARFSPNPILM</sequence>
<keyword evidence="2" id="KW-0472">Membrane</keyword>